<feature type="binding site" evidence="12">
    <location>
        <begin position="40"/>
        <end position="44"/>
    </location>
    <ligand>
        <name>substrate</name>
    </ligand>
</feature>
<dbReference type="EMBL" id="JAUSUR010000001">
    <property type="protein sequence ID" value="MDQ0360371.1"/>
    <property type="molecule type" value="Genomic_DNA"/>
</dbReference>
<dbReference type="InterPro" id="IPR002139">
    <property type="entry name" value="Ribo/fructo_kinase"/>
</dbReference>
<evidence type="ECO:0000256" key="3">
    <source>
        <dbReference type="ARBA" id="ARBA00016943"/>
    </source>
</evidence>
<accession>A0ABU0E0L7</accession>
<dbReference type="PRINTS" id="PR00990">
    <property type="entry name" value="RIBOKINASE"/>
</dbReference>
<dbReference type="PANTHER" id="PTHR10584">
    <property type="entry name" value="SUGAR KINASE"/>
    <property type="match status" value="1"/>
</dbReference>
<dbReference type="Gene3D" id="3.40.1190.20">
    <property type="match status" value="1"/>
</dbReference>
<dbReference type="PROSITE" id="PS00583">
    <property type="entry name" value="PFKB_KINASES_1"/>
    <property type="match status" value="1"/>
</dbReference>
<feature type="binding site" evidence="12">
    <location>
        <position position="282"/>
    </location>
    <ligand>
        <name>K(+)</name>
        <dbReference type="ChEBI" id="CHEBI:29103"/>
    </ligand>
</feature>
<comment type="function">
    <text evidence="12">Catalyzes the phosphorylation of ribose at O-5 in a reaction requiring ATP and magnesium. The resulting D-ribose-5-phosphate can then be used either for sythesis of nucleotides, histidine, and tryptophan, or as a component of the pentose phosphate pathway.</text>
</comment>
<evidence type="ECO:0000256" key="11">
    <source>
        <dbReference type="ARBA" id="ARBA00023277"/>
    </source>
</evidence>
<feature type="binding site" evidence="12">
    <location>
        <position position="248"/>
    </location>
    <ligand>
        <name>K(+)</name>
        <dbReference type="ChEBI" id="CHEBI:29103"/>
    </ligand>
</feature>
<dbReference type="Pfam" id="PF00294">
    <property type="entry name" value="PfkB"/>
    <property type="match status" value="1"/>
</dbReference>
<evidence type="ECO:0000256" key="7">
    <source>
        <dbReference type="ARBA" id="ARBA00022777"/>
    </source>
</evidence>
<evidence type="ECO:0000256" key="4">
    <source>
        <dbReference type="ARBA" id="ARBA00022679"/>
    </source>
</evidence>
<keyword evidence="11 12" id="KW-0119">Carbohydrate metabolism</keyword>
<dbReference type="CDD" id="cd01174">
    <property type="entry name" value="ribokinase"/>
    <property type="match status" value="1"/>
</dbReference>
<evidence type="ECO:0000256" key="5">
    <source>
        <dbReference type="ARBA" id="ARBA00022723"/>
    </source>
</evidence>
<keyword evidence="15" id="KW-1185">Reference proteome</keyword>
<comment type="pathway">
    <text evidence="12">Carbohydrate metabolism; D-ribose degradation; D-ribose 5-phosphate from beta-D-ribopyranose: step 2/2.</text>
</comment>
<feature type="domain" description="Carbohydrate kinase PfkB" evidence="13">
    <location>
        <begin position="3"/>
        <end position="294"/>
    </location>
</feature>
<keyword evidence="12" id="KW-0963">Cytoplasm</keyword>
<comment type="catalytic activity">
    <reaction evidence="12">
        <text>D-ribose + ATP = D-ribose 5-phosphate + ADP + H(+)</text>
        <dbReference type="Rhea" id="RHEA:13697"/>
        <dbReference type="ChEBI" id="CHEBI:15378"/>
        <dbReference type="ChEBI" id="CHEBI:30616"/>
        <dbReference type="ChEBI" id="CHEBI:47013"/>
        <dbReference type="ChEBI" id="CHEBI:78346"/>
        <dbReference type="ChEBI" id="CHEBI:456216"/>
        <dbReference type="EC" id="2.7.1.15"/>
    </reaction>
</comment>
<evidence type="ECO:0000256" key="12">
    <source>
        <dbReference type="HAMAP-Rule" id="MF_01987"/>
    </source>
</evidence>
<feature type="binding site" evidence="12">
    <location>
        <begin position="251"/>
        <end position="252"/>
    </location>
    <ligand>
        <name>ATP</name>
        <dbReference type="ChEBI" id="CHEBI:30616"/>
    </ligand>
</feature>
<dbReference type="NCBIfam" id="TIGR02152">
    <property type="entry name" value="D_ribokin_bact"/>
    <property type="match status" value="1"/>
</dbReference>
<dbReference type="PANTHER" id="PTHR10584:SF166">
    <property type="entry name" value="RIBOKINASE"/>
    <property type="match status" value="1"/>
</dbReference>
<comment type="subcellular location">
    <subcellularLocation>
        <location evidence="12">Cytoplasm</location>
    </subcellularLocation>
</comment>
<comment type="cofactor">
    <cofactor evidence="12">
        <name>Mg(2+)</name>
        <dbReference type="ChEBI" id="CHEBI:18420"/>
    </cofactor>
    <text evidence="12">Requires a divalent cation, most likely magnesium in vivo, as an electrophilic catalyst to aid phosphoryl group transfer. It is the chelate of the metal and the nucleotide that is the actual substrate.</text>
</comment>
<feature type="binding site" evidence="12">
    <location>
        <begin position="12"/>
        <end position="14"/>
    </location>
    <ligand>
        <name>substrate</name>
    </ligand>
</feature>
<evidence type="ECO:0000256" key="6">
    <source>
        <dbReference type="ARBA" id="ARBA00022741"/>
    </source>
</evidence>
<feature type="active site" description="Proton acceptor" evidence="12">
    <location>
        <position position="252"/>
    </location>
</feature>
<keyword evidence="7 12" id="KW-0418">Kinase</keyword>
<keyword evidence="9 12" id="KW-0460">Magnesium</keyword>
<feature type="binding site" evidence="12">
    <location>
        <position position="252"/>
    </location>
    <ligand>
        <name>substrate</name>
    </ligand>
</feature>
<comment type="caution">
    <text evidence="14">The sequence shown here is derived from an EMBL/GenBank/DDBJ whole genome shotgun (WGS) entry which is preliminary data.</text>
</comment>
<comment type="activity regulation">
    <text evidence="12">Activated by a monovalent cation that binds near, but not in, the active site. The most likely occupant of the site in vivo is potassium. Ion binding induces a conformational change that may alter substrate affinity.</text>
</comment>
<feature type="binding site" evidence="12">
    <location>
        <begin position="220"/>
        <end position="225"/>
    </location>
    <ligand>
        <name>ATP</name>
        <dbReference type="ChEBI" id="CHEBI:30616"/>
    </ligand>
</feature>
<sequence length="305" mass="33087">MTNSVVVLGSINLDIVLHTDRLPKIGETIVGKGIDYLVGGKGSNQAVAISRSGGDVALLGKIGADTFGDKILSYLKEEKMDLSHLMIEPNFFTGIASIFKLPEDNCITVISGANELVDNTFVDSVVDVIKEADILLMQLEIPVSTVKYALRIAKQNGVTTVLNPAPFNSEILDTLDYVDYITPNEIEFEELCNKTLDTEEVFFEEMVKWDREHSTKLIVTRGGAGVSFVEDGKVETIPAYPVEVIDTTGAGDTFNGVFVTSIARGMSLKEAVRFASVGASMSTRSLGAQTGIPTFEEIESYIEKN</sequence>
<name>A0ABU0E0L7_9FIRM</name>
<keyword evidence="6 12" id="KW-0547">Nucleotide-binding</keyword>
<dbReference type="SUPFAM" id="SSF53613">
    <property type="entry name" value="Ribokinase-like"/>
    <property type="match status" value="1"/>
</dbReference>
<keyword evidence="8 12" id="KW-0067">ATP-binding</keyword>
<dbReference type="InterPro" id="IPR002173">
    <property type="entry name" value="Carboh/pur_kinase_PfkB_CS"/>
</dbReference>
<evidence type="ECO:0000259" key="13">
    <source>
        <dbReference type="Pfam" id="PF00294"/>
    </source>
</evidence>
<dbReference type="RefSeq" id="WP_307406224.1">
    <property type="nucleotide sequence ID" value="NZ_JAUSUR010000001.1"/>
</dbReference>
<protein>
    <recommendedName>
        <fullName evidence="3 12">Ribokinase</fullName>
        <shortName evidence="12">RK</shortName>
        <ecNumber evidence="2 12">2.7.1.15</ecNumber>
    </recommendedName>
</protein>
<evidence type="ECO:0000256" key="10">
    <source>
        <dbReference type="ARBA" id="ARBA00022958"/>
    </source>
</evidence>
<feature type="binding site" evidence="12">
    <location>
        <position position="285"/>
    </location>
    <ligand>
        <name>K(+)</name>
        <dbReference type="ChEBI" id="CHEBI:29103"/>
    </ligand>
</feature>
<dbReference type="GO" id="GO:0004747">
    <property type="term" value="F:ribokinase activity"/>
    <property type="evidence" value="ECO:0007669"/>
    <property type="project" value="UniProtKB-EC"/>
</dbReference>
<feature type="binding site" evidence="12">
    <location>
        <position position="287"/>
    </location>
    <ligand>
        <name>K(+)</name>
        <dbReference type="ChEBI" id="CHEBI:29103"/>
    </ligand>
</feature>
<reference evidence="14 15" key="1">
    <citation type="submission" date="2023-07" db="EMBL/GenBank/DDBJ databases">
        <title>Genomic Encyclopedia of Type Strains, Phase IV (KMG-IV): sequencing the most valuable type-strain genomes for metagenomic binning, comparative biology and taxonomic classification.</title>
        <authorList>
            <person name="Goeker M."/>
        </authorList>
    </citation>
    <scope>NUCLEOTIDE SEQUENCE [LARGE SCALE GENOMIC DNA]</scope>
    <source>
        <strain evidence="14 15">DSM 16784</strain>
    </source>
</reference>
<evidence type="ECO:0000313" key="15">
    <source>
        <dbReference type="Proteomes" id="UP001230220"/>
    </source>
</evidence>
<evidence type="ECO:0000256" key="2">
    <source>
        <dbReference type="ARBA" id="ARBA00012035"/>
    </source>
</evidence>
<feature type="binding site" evidence="12">
    <location>
        <position position="140"/>
    </location>
    <ligand>
        <name>substrate</name>
    </ligand>
</feature>
<comment type="similarity">
    <text evidence="1">Belongs to the carbohydrate kinase pfkB family.</text>
</comment>
<evidence type="ECO:0000256" key="8">
    <source>
        <dbReference type="ARBA" id="ARBA00022840"/>
    </source>
</evidence>
<keyword evidence="5 12" id="KW-0479">Metal-binding</keyword>
<dbReference type="HAMAP" id="MF_01987">
    <property type="entry name" value="Ribokinase"/>
    <property type="match status" value="1"/>
</dbReference>
<feature type="binding site" evidence="12">
    <location>
        <position position="246"/>
    </location>
    <ligand>
        <name>K(+)</name>
        <dbReference type="ChEBI" id="CHEBI:29103"/>
    </ligand>
</feature>
<evidence type="ECO:0000256" key="9">
    <source>
        <dbReference type="ARBA" id="ARBA00022842"/>
    </source>
</evidence>
<keyword evidence="4 12" id="KW-0808">Transferase</keyword>
<evidence type="ECO:0000313" key="14">
    <source>
        <dbReference type="EMBL" id="MDQ0360371.1"/>
    </source>
</evidence>
<feature type="binding site" evidence="12">
    <location>
        <position position="184"/>
    </location>
    <ligand>
        <name>ATP</name>
        <dbReference type="ChEBI" id="CHEBI:30616"/>
    </ligand>
</feature>
<comment type="caution">
    <text evidence="12">Lacks conserved residue(s) required for the propagation of feature annotation.</text>
</comment>
<dbReference type="InterPro" id="IPR011611">
    <property type="entry name" value="PfkB_dom"/>
</dbReference>
<dbReference type="Proteomes" id="UP001230220">
    <property type="component" value="Unassembled WGS sequence"/>
</dbReference>
<proteinExistence type="inferred from homology"/>
<comment type="subunit">
    <text evidence="12">Homodimer.</text>
</comment>
<keyword evidence="10 12" id="KW-0630">Potassium</keyword>
<dbReference type="InterPro" id="IPR011877">
    <property type="entry name" value="Ribokinase"/>
</dbReference>
<dbReference type="InterPro" id="IPR029056">
    <property type="entry name" value="Ribokinase-like"/>
</dbReference>
<gene>
    <name evidence="12" type="primary">rbsK</name>
    <name evidence="14" type="ORF">J2S15_001102</name>
</gene>
<dbReference type="EC" id="2.7.1.15" evidence="2 12"/>
<comment type="similarity">
    <text evidence="12">Belongs to the carbohydrate kinase PfkB family. Ribokinase subfamily.</text>
</comment>
<evidence type="ECO:0000256" key="1">
    <source>
        <dbReference type="ARBA" id="ARBA00005380"/>
    </source>
</evidence>
<organism evidence="14 15">
    <name type="scientific">Breznakia pachnodae</name>
    <dbReference type="NCBI Taxonomy" id="265178"/>
    <lineage>
        <taxon>Bacteria</taxon>
        <taxon>Bacillati</taxon>
        <taxon>Bacillota</taxon>
        <taxon>Erysipelotrichia</taxon>
        <taxon>Erysipelotrichales</taxon>
        <taxon>Erysipelotrichaceae</taxon>
        <taxon>Breznakia</taxon>
    </lineage>
</organism>